<evidence type="ECO:0000313" key="1">
    <source>
        <dbReference type="EMBL" id="GAA4468541.1"/>
    </source>
</evidence>
<accession>A0ABP8NNT8</accession>
<name>A0ABP8NNT8_9BACT</name>
<sequence length="446" mass="50591">MHAFDTKGHKAIEKRAYDLVRSRPGGQTILRELIDSNVLSDDMPSPHSHSPDLSFERQFAQDRQMYHFMADDRSVIRASKYATIESRKEQLLLSSVEGCLKAVYCFFREMVRNPVGESQAGRGIYVLMHIIADSYSTEHATRIGDNTGQLVTIKGWQLSRLWWPPNAKSKNEDNTMCLLHATKGTGDHAWQDGKGTLTPNAEMAAHAIADMIVMTYDAQKAPDRADELIGKYIIKYFRPYNTQVTKKGFAFPEYGKVVPYSYEEYYNDPNNGFAFEFDRFPQYYFVATAGGYYTNEARLGSAGIEFGGYLTPRAADNSRTFLSRISLAYGIAANSIPVAEERYGFPETVRMQAFLIGSTRIPILNASLEPRVGLAAYPFHYDTYFTVPWGADLVWNIGSDWVFPFTAATRTLRFSMGYRHDRTLISVRHFLHIGFGFNSWQGRVSN</sequence>
<proteinExistence type="predicted"/>
<dbReference type="RefSeq" id="WP_345083969.1">
    <property type="nucleotide sequence ID" value="NZ_BAABFA010000019.1"/>
</dbReference>
<comment type="caution">
    <text evidence="1">The sequence shown here is derived from an EMBL/GenBank/DDBJ whole genome shotgun (WGS) entry which is preliminary data.</text>
</comment>
<dbReference type="Proteomes" id="UP001500067">
    <property type="component" value="Unassembled WGS sequence"/>
</dbReference>
<gene>
    <name evidence="1" type="ORF">GCM10023093_26310</name>
</gene>
<evidence type="ECO:0000313" key="2">
    <source>
        <dbReference type="Proteomes" id="UP001500067"/>
    </source>
</evidence>
<protein>
    <submittedName>
        <fullName evidence="1">Uncharacterized protein</fullName>
    </submittedName>
</protein>
<reference evidence="2" key="1">
    <citation type="journal article" date="2019" name="Int. J. Syst. Evol. Microbiol.">
        <title>The Global Catalogue of Microorganisms (GCM) 10K type strain sequencing project: providing services to taxonomists for standard genome sequencing and annotation.</title>
        <authorList>
            <consortium name="The Broad Institute Genomics Platform"/>
            <consortium name="The Broad Institute Genome Sequencing Center for Infectious Disease"/>
            <person name="Wu L."/>
            <person name="Ma J."/>
        </authorList>
    </citation>
    <scope>NUCLEOTIDE SEQUENCE [LARGE SCALE GENOMIC DNA]</scope>
    <source>
        <strain evidence="2">JCM 32105</strain>
    </source>
</reference>
<dbReference type="EMBL" id="BAABFA010000019">
    <property type="protein sequence ID" value="GAA4468541.1"/>
    <property type="molecule type" value="Genomic_DNA"/>
</dbReference>
<keyword evidence="2" id="KW-1185">Reference proteome</keyword>
<organism evidence="1 2">
    <name type="scientific">Nemorincola caseinilytica</name>
    <dbReference type="NCBI Taxonomy" id="2054315"/>
    <lineage>
        <taxon>Bacteria</taxon>
        <taxon>Pseudomonadati</taxon>
        <taxon>Bacteroidota</taxon>
        <taxon>Chitinophagia</taxon>
        <taxon>Chitinophagales</taxon>
        <taxon>Chitinophagaceae</taxon>
        <taxon>Nemorincola</taxon>
    </lineage>
</organism>